<organism evidence="1">
    <name type="scientific">hydrothermal vent metagenome</name>
    <dbReference type="NCBI Taxonomy" id="652676"/>
    <lineage>
        <taxon>unclassified sequences</taxon>
        <taxon>metagenomes</taxon>
        <taxon>ecological metagenomes</taxon>
    </lineage>
</organism>
<proteinExistence type="predicted"/>
<protein>
    <submittedName>
        <fullName evidence="1">Uncharacterized protein</fullName>
    </submittedName>
</protein>
<dbReference type="EMBL" id="FPHR01000016">
    <property type="protein sequence ID" value="SFV77072.1"/>
    <property type="molecule type" value="Genomic_DNA"/>
</dbReference>
<sequence>MNKLIKIIAMGSIALSTSVFSATTYEYPDSLTATVYKPTIKEINLCQDWACATTFNMFTGSQLVNVTSTGVDSGGSFSGLKIPDSGTYNYIQLKLSKIFVLNGYGVLPSGVENAGEWCATNNSGARYASSSLAEAAASIENSELNEGFFKAADDPRGNGVDALGKIKYGTRSDQTSIGGGYSNRVAGTNTSDINTYTFVLRTDSIADSDFYLTTVLQGDYNFSSATPPSNVDFGISIDKMIKFKTSNCSSKGAEPIFDFIIQ</sequence>
<dbReference type="AlphaFoldDB" id="A0A1W1D9E3"/>
<accession>A0A1W1D9E3</accession>
<evidence type="ECO:0000313" key="1">
    <source>
        <dbReference type="EMBL" id="SFV77072.1"/>
    </source>
</evidence>
<reference evidence="1" key="1">
    <citation type="submission" date="2016-10" db="EMBL/GenBank/DDBJ databases">
        <authorList>
            <person name="de Groot N.N."/>
        </authorList>
    </citation>
    <scope>NUCLEOTIDE SEQUENCE</scope>
</reference>
<gene>
    <name evidence="1" type="ORF">MNB_SUP05-4-1036</name>
</gene>
<name>A0A1W1D9E3_9ZZZZ</name>